<reference evidence="3 4" key="1">
    <citation type="submission" date="2007-03" db="EMBL/GenBank/DDBJ databases">
        <title>Complete sequence of Desulfotomaculum reducens MI-1.</title>
        <authorList>
            <consortium name="US DOE Joint Genome Institute"/>
            <person name="Copeland A."/>
            <person name="Lucas S."/>
            <person name="Lapidus A."/>
            <person name="Barry K."/>
            <person name="Detter J.C."/>
            <person name="Glavina del Rio T."/>
            <person name="Hammon N."/>
            <person name="Israni S."/>
            <person name="Dalin E."/>
            <person name="Tice H."/>
            <person name="Pitluck S."/>
            <person name="Sims D."/>
            <person name="Brettin T."/>
            <person name="Bruce D."/>
            <person name="Han C."/>
            <person name="Tapia R."/>
            <person name="Schmutz J."/>
            <person name="Larimer F."/>
            <person name="Land M."/>
            <person name="Hauser L."/>
            <person name="Kyrpides N."/>
            <person name="Kim E."/>
            <person name="Tebo B.M."/>
            <person name="Richardson P."/>
        </authorList>
    </citation>
    <scope>NUCLEOTIDE SEQUENCE [LARGE SCALE GENOMIC DNA]</scope>
    <source>
        <strain evidence="3 4">MI-1</strain>
    </source>
</reference>
<dbReference type="STRING" id="349161.Dred_2437"/>
<gene>
    <name evidence="3" type="ordered locus">Dred_2437</name>
</gene>
<dbReference type="KEGG" id="drm:Dred_2437"/>
<dbReference type="GO" id="GO:0044780">
    <property type="term" value="P:bacterial-type flagellum assembly"/>
    <property type="evidence" value="ECO:0007669"/>
    <property type="project" value="InterPro"/>
</dbReference>
<evidence type="ECO:0000256" key="1">
    <source>
        <dbReference type="ARBA" id="ARBA00022795"/>
    </source>
</evidence>
<evidence type="ECO:0000256" key="2">
    <source>
        <dbReference type="SAM" id="MobiDB-lite"/>
    </source>
</evidence>
<dbReference type="EMBL" id="CP000612">
    <property type="protein sequence ID" value="ABO50947.1"/>
    <property type="molecule type" value="Genomic_DNA"/>
</dbReference>
<evidence type="ECO:0000313" key="4">
    <source>
        <dbReference type="Proteomes" id="UP000001556"/>
    </source>
</evidence>
<dbReference type="InterPro" id="IPR007809">
    <property type="entry name" value="FlgN-like"/>
</dbReference>
<dbReference type="SUPFAM" id="SSF140566">
    <property type="entry name" value="FlgN-like"/>
    <property type="match status" value="1"/>
</dbReference>
<dbReference type="RefSeq" id="WP_011878745.1">
    <property type="nucleotide sequence ID" value="NC_009253.1"/>
</dbReference>
<dbReference type="Gene3D" id="1.20.58.300">
    <property type="entry name" value="FlgN-like"/>
    <property type="match status" value="1"/>
</dbReference>
<dbReference type="Proteomes" id="UP000001556">
    <property type="component" value="Chromosome"/>
</dbReference>
<keyword evidence="1" id="KW-1005">Bacterial flagellum biogenesis</keyword>
<evidence type="ECO:0000313" key="3">
    <source>
        <dbReference type="EMBL" id="ABO50947.1"/>
    </source>
</evidence>
<protein>
    <recommendedName>
        <fullName evidence="5">FlgN family protein</fullName>
    </recommendedName>
</protein>
<accession>A4J794</accession>
<dbReference type="OrthoDB" id="1808278at2"/>
<name>A4J794_DESRM</name>
<feature type="region of interest" description="Disordered" evidence="2">
    <location>
        <begin position="140"/>
        <end position="162"/>
    </location>
</feature>
<dbReference type="Pfam" id="PF05130">
    <property type="entry name" value="FlgN"/>
    <property type="match status" value="1"/>
</dbReference>
<dbReference type="HOGENOM" id="CLU_136185_0_0_9"/>
<organism evidence="3 4">
    <name type="scientific">Desulforamulus reducens (strain ATCC BAA-1160 / DSM 100696 / MI-1)</name>
    <name type="common">Desulfotomaculum reducens</name>
    <dbReference type="NCBI Taxonomy" id="349161"/>
    <lineage>
        <taxon>Bacteria</taxon>
        <taxon>Bacillati</taxon>
        <taxon>Bacillota</taxon>
        <taxon>Clostridia</taxon>
        <taxon>Eubacteriales</taxon>
        <taxon>Peptococcaceae</taxon>
        <taxon>Desulforamulus</taxon>
    </lineage>
</organism>
<proteinExistence type="predicted"/>
<sequence>MESLFFSLLQVLTELNENLTAMLRATEAHNQALRANDMTTIKEVLKELDPISKQVRTFDTQREAIQASLEERLQLPKGSTLNKTLQHAPVHLVQDLNKVAQSLTDTTEAIQKIVEINNVLTKQALHFNEVLLNTMRPAKSTYNPTGQTSGNKPSTSILNKTI</sequence>
<dbReference type="AlphaFoldDB" id="A4J794"/>
<dbReference type="InterPro" id="IPR036679">
    <property type="entry name" value="FlgN-like_sf"/>
</dbReference>
<keyword evidence="4" id="KW-1185">Reference proteome</keyword>
<evidence type="ECO:0008006" key="5">
    <source>
        <dbReference type="Google" id="ProtNLM"/>
    </source>
</evidence>